<comment type="caution">
    <text evidence="1">The sequence shown here is derived from an EMBL/GenBank/DDBJ whole genome shotgun (WGS) entry which is preliminary data.</text>
</comment>
<protein>
    <submittedName>
        <fullName evidence="1">Uncharacterized protein</fullName>
    </submittedName>
</protein>
<reference evidence="1 2" key="1">
    <citation type="submission" date="2015-07" db="EMBL/GenBank/DDBJ databases">
        <title>Comparative genomics of the Sigatoka disease complex on banana suggests a link between parallel evolutionary changes in Pseudocercospora fijiensis and Pseudocercospora eumusae and increased virulence on the banana host.</title>
        <authorList>
            <person name="Chang T.-C."/>
            <person name="Salvucci A."/>
            <person name="Crous P.W."/>
            <person name="Stergiopoulos I."/>
        </authorList>
    </citation>
    <scope>NUCLEOTIDE SEQUENCE [LARGE SCALE GENOMIC DNA]</scope>
    <source>
        <strain evidence="1 2">CBS 114824</strain>
    </source>
</reference>
<dbReference type="Proteomes" id="UP000070133">
    <property type="component" value="Unassembled WGS sequence"/>
</dbReference>
<organism evidence="1 2">
    <name type="scientific">Pseudocercospora eumusae</name>
    <dbReference type="NCBI Taxonomy" id="321146"/>
    <lineage>
        <taxon>Eukaryota</taxon>
        <taxon>Fungi</taxon>
        <taxon>Dikarya</taxon>
        <taxon>Ascomycota</taxon>
        <taxon>Pezizomycotina</taxon>
        <taxon>Dothideomycetes</taxon>
        <taxon>Dothideomycetidae</taxon>
        <taxon>Mycosphaerellales</taxon>
        <taxon>Mycosphaerellaceae</taxon>
        <taxon>Pseudocercospora</taxon>
    </lineage>
</organism>
<accession>A0A139H3G0</accession>
<evidence type="ECO:0000313" key="2">
    <source>
        <dbReference type="Proteomes" id="UP000070133"/>
    </source>
</evidence>
<sequence>MNLSINVRPAAYLRMLGITMEMALSVPPLMDEDNVLSESDFGVKFPVDSAVGMARVQRKHDRFAFCALRREGGLVEDVGASKTATATGVDCQN</sequence>
<dbReference type="AlphaFoldDB" id="A0A139H3G0"/>
<evidence type="ECO:0000313" key="1">
    <source>
        <dbReference type="EMBL" id="KXS96952.1"/>
    </source>
</evidence>
<keyword evidence="2" id="KW-1185">Reference proteome</keyword>
<name>A0A139H3G0_9PEZI</name>
<gene>
    <name evidence="1" type="ORF">AC578_5687</name>
</gene>
<dbReference type="EMBL" id="LFZN01000158">
    <property type="protein sequence ID" value="KXS96952.1"/>
    <property type="molecule type" value="Genomic_DNA"/>
</dbReference>
<proteinExistence type="predicted"/>